<dbReference type="InterPro" id="IPR035919">
    <property type="entry name" value="EAL_sf"/>
</dbReference>
<dbReference type="Proteomes" id="UP001386437">
    <property type="component" value="Unassembled WGS sequence"/>
</dbReference>
<protein>
    <submittedName>
        <fullName evidence="2">EAL domain-containing protein</fullName>
    </submittedName>
</protein>
<comment type="caution">
    <text evidence="2">The sequence shown here is derived from an EMBL/GenBank/DDBJ whole genome shotgun (WGS) entry which is preliminary data.</text>
</comment>
<gene>
    <name evidence="2" type="ORF">H3V53_32145</name>
</gene>
<evidence type="ECO:0000259" key="1">
    <source>
        <dbReference type="PROSITE" id="PS50883"/>
    </source>
</evidence>
<name>A0ABU8J1U9_9BURK</name>
<feature type="domain" description="EAL" evidence="1">
    <location>
        <begin position="1"/>
        <end position="55"/>
    </location>
</feature>
<evidence type="ECO:0000313" key="2">
    <source>
        <dbReference type="EMBL" id="MEI6001649.1"/>
    </source>
</evidence>
<sequence>MCEVAKITGKKTVAEFVEDEPAEQMLREMGVHYTQGFFRHRPAKLDELLEFRATE</sequence>
<reference evidence="2 3" key="1">
    <citation type="journal article" date="2022" name="Arch. Microbiol.">
        <title>Paraburkholderia bengalensis sp. nov. isolated from roots of Oryza sativa, IR64.</title>
        <authorList>
            <person name="Nag P."/>
            <person name="Mondal N."/>
            <person name="Sarkar J."/>
            <person name="Das S."/>
        </authorList>
    </citation>
    <scope>NUCLEOTIDE SEQUENCE [LARGE SCALE GENOMIC DNA]</scope>
    <source>
        <strain evidence="2 3">IR64_4_BI</strain>
    </source>
</reference>
<dbReference type="SUPFAM" id="SSF141868">
    <property type="entry name" value="EAL domain-like"/>
    <property type="match status" value="1"/>
</dbReference>
<proteinExistence type="predicted"/>
<evidence type="ECO:0000313" key="3">
    <source>
        <dbReference type="Proteomes" id="UP001386437"/>
    </source>
</evidence>
<dbReference type="Pfam" id="PF00563">
    <property type="entry name" value="EAL"/>
    <property type="match status" value="1"/>
</dbReference>
<dbReference type="Gene3D" id="3.20.20.450">
    <property type="entry name" value="EAL domain"/>
    <property type="match status" value="1"/>
</dbReference>
<dbReference type="InterPro" id="IPR001633">
    <property type="entry name" value="EAL_dom"/>
</dbReference>
<dbReference type="EMBL" id="JACFYJ010000080">
    <property type="protein sequence ID" value="MEI6001649.1"/>
    <property type="molecule type" value="Genomic_DNA"/>
</dbReference>
<organism evidence="2 3">
    <name type="scientific">Paraburkholderia bengalensis</name>
    <dbReference type="NCBI Taxonomy" id="2747562"/>
    <lineage>
        <taxon>Bacteria</taxon>
        <taxon>Pseudomonadati</taxon>
        <taxon>Pseudomonadota</taxon>
        <taxon>Betaproteobacteria</taxon>
        <taxon>Burkholderiales</taxon>
        <taxon>Burkholderiaceae</taxon>
        <taxon>Paraburkholderia</taxon>
    </lineage>
</organism>
<accession>A0ABU8J1U9</accession>
<keyword evidence="3" id="KW-1185">Reference proteome</keyword>
<dbReference type="PROSITE" id="PS50883">
    <property type="entry name" value="EAL"/>
    <property type="match status" value="1"/>
</dbReference>